<protein>
    <submittedName>
        <fullName evidence="2">Uncharacterized protein</fullName>
    </submittedName>
</protein>
<comment type="caution">
    <text evidence="2">The sequence shown here is derived from an EMBL/GenBank/DDBJ whole genome shotgun (WGS) entry which is preliminary data.</text>
</comment>
<proteinExistence type="predicted"/>
<dbReference type="Proteomes" id="UP001642502">
    <property type="component" value="Unassembled WGS sequence"/>
</dbReference>
<name>A0ABP0DH99_9PEZI</name>
<reference evidence="2 3" key="1">
    <citation type="submission" date="2024-01" db="EMBL/GenBank/DDBJ databases">
        <authorList>
            <person name="Allen C."/>
            <person name="Tagirdzhanova G."/>
        </authorList>
    </citation>
    <scope>NUCLEOTIDE SEQUENCE [LARGE SCALE GENOMIC DNA]</scope>
    <source>
        <strain evidence="2 3">CBS 119000</strain>
    </source>
</reference>
<keyword evidence="3" id="KW-1185">Reference proteome</keyword>
<dbReference type="EMBL" id="CAWUON010000029">
    <property type="protein sequence ID" value="CAK7267635.1"/>
    <property type="molecule type" value="Genomic_DNA"/>
</dbReference>
<evidence type="ECO:0000256" key="1">
    <source>
        <dbReference type="SAM" id="MobiDB-lite"/>
    </source>
</evidence>
<accession>A0ABP0DH99</accession>
<evidence type="ECO:0000313" key="3">
    <source>
        <dbReference type="Proteomes" id="UP001642502"/>
    </source>
</evidence>
<feature type="region of interest" description="Disordered" evidence="1">
    <location>
        <begin position="161"/>
        <end position="187"/>
    </location>
</feature>
<gene>
    <name evidence="2" type="ORF">SEPCBS119000_002654</name>
</gene>
<evidence type="ECO:0000313" key="2">
    <source>
        <dbReference type="EMBL" id="CAK7267635.1"/>
    </source>
</evidence>
<sequence length="355" mass="38946">MSDLKNTMSDEEQAAEAKSIASQLDAEFKANTDAELRHFLDSVKPGTMADDDLLMLFQGFEDWDVDRFKAADRITLIEVRSLLMQRGIYVANPRNSKDLMAKYLCDTATAEDLPEWPDRALATFSSKTVMKTFSLDLQERVDHSRIDPQYLLPPMTGIRAASPAPPDAAAHGKSTTPTGKPDGSNGSGDLLARYLFNAARAEDPPKWPARALATFARSSIMKTSNPDLQENVDASRIDPDYLLPPMTGVIRNPPAPFDTASSYSVIMTDNNDDDDDWQVEVLTQDAEYAAMHTNDCDLNESQFATPNPVAASLPGVATTLFRSVMTVTQRATPLRGAVAFPKQSLSPTLPNQQAR</sequence>
<organism evidence="2 3">
    <name type="scientific">Sporothrix epigloea</name>
    <dbReference type="NCBI Taxonomy" id="1892477"/>
    <lineage>
        <taxon>Eukaryota</taxon>
        <taxon>Fungi</taxon>
        <taxon>Dikarya</taxon>
        <taxon>Ascomycota</taxon>
        <taxon>Pezizomycotina</taxon>
        <taxon>Sordariomycetes</taxon>
        <taxon>Sordariomycetidae</taxon>
        <taxon>Ophiostomatales</taxon>
        <taxon>Ophiostomataceae</taxon>
        <taxon>Sporothrix</taxon>
    </lineage>
</organism>